<dbReference type="OrthoDB" id="7865311at2"/>
<gene>
    <name evidence="1" type="ORF">SAMN04488045_0554</name>
</gene>
<reference evidence="1 2" key="1">
    <citation type="submission" date="2016-10" db="EMBL/GenBank/DDBJ databases">
        <authorList>
            <person name="de Groot N.N."/>
        </authorList>
    </citation>
    <scope>NUCLEOTIDE SEQUENCE [LARGE SCALE GENOMIC DNA]</scope>
    <source>
        <strain evidence="1 2">DSM 26915</strain>
    </source>
</reference>
<name>A0A1H5TB20_9RHOB</name>
<dbReference type="Proteomes" id="UP000236752">
    <property type="component" value="Unassembled WGS sequence"/>
</dbReference>
<sequence length="392" mass="40796">MKPSVLVVAAVVAVAGCSQDPLQQVSRLSDVELAEDAQTAGALPDDAAVDGENALGNSVVATSDETPNAGLLGFFRRKADDAKVDVAADDVTAALREAQGLPPIEETEAPEATEVAENTDEPLEGVEPVEVAALGVEADVAEPEAAPAQKRTLFGAIFGGNSNGSGLQEDPVAAPEAEVAKVVEDTAPVAEPVEEVETAALEVEEPRRAGLFGGFLGGGGSSKSSASAAVSEVTKDETVPMGKMARLCGAPINKFAKEVAQHPETGRAKYKLYDSKPSSTGPRNWYVTGFDDGCARQFTASLAVFGSVEMHEQLRYGLPSKIQPYTAADAEYEKVKRKVCGVGKGTPCGSSLAKLDRMAVFLTIYPNYTGSSSWTNALLYDGDVAAIDIASR</sequence>
<dbReference type="PROSITE" id="PS51257">
    <property type="entry name" value="PROKAR_LIPOPROTEIN"/>
    <property type="match status" value="1"/>
</dbReference>
<keyword evidence="2" id="KW-1185">Reference proteome</keyword>
<evidence type="ECO:0000313" key="2">
    <source>
        <dbReference type="Proteomes" id="UP000236752"/>
    </source>
</evidence>
<dbReference type="EMBL" id="FNUZ01000001">
    <property type="protein sequence ID" value="SEF60013.1"/>
    <property type="molecule type" value="Genomic_DNA"/>
</dbReference>
<dbReference type="RefSeq" id="WP_146064502.1">
    <property type="nucleotide sequence ID" value="NZ_FNUZ01000001.1"/>
</dbReference>
<organism evidence="1 2">
    <name type="scientific">Thalassococcus halodurans</name>
    <dbReference type="NCBI Taxonomy" id="373675"/>
    <lineage>
        <taxon>Bacteria</taxon>
        <taxon>Pseudomonadati</taxon>
        <taxon>Pseudomonadota</taxon>
        <taxon>Alphaproteobacteria</taxon>
        <taxon>Rhodobacterales</taxon>
        <taxon>Roseobacteraceae</taxon>
        <taxon>Thalassococcus</taxon>
    </lineage>
</organism>
<evidence type="ECO:0000313" key="1">
    <source>
        <dbReference type="EMBL" id="SEF60013.1"/>
    </source>
</evidence>
<dbReference type="AlphaFoldDB" id="A0A1H5TB20"/>
<accession>A0A1H5TB20</accession>
<proteinExistence type="predicted"/>
<protein>
    <submittedName>
        <fullName evidence="1">Uncharacterized protein</fullName>
    </submittedName>
</protein>